<comment type="caution">
    <text evidence="1">The sequence shown here is derived from an EMBL/GenBank/DDBJ whole genome shotgun (WGS) entry which is preliminary data.</text>
</comment>
<dbReference type="Proteomes" id="UP001597361">
    <property type="component" value="Unassembled WGS sequence"/>
</dbReference>
<proteinExistence type="predicted"/>
<sequence>MEDITKISLTQKTLPSGNCQVKFFIEDEQKPQYGYLLVNEPKSVGEILEEIKSRMEQRRMANPFSVKQLQKDDHNFYLYSA</sequence>
<evidence type="ECO:0000313" key="1">
    <source>
        <dbReference type="EMBL" id="MFD2034803.1"/>
    </source>
</evidence>
<evidence type="ECO:0000313" key="2">
    <source>
        <dbReference type="Proteomes" id="UP001597361"/>
    </source>
</evidence>
<keyword evidence="2" id="KW-1185">Reference proteome</keyword>
<name>A0ABW4VJA7_9BACT</name>
<dbReference type="RefSeq" id="WP_376885288.1">
    <property type="nucleotide sequence ID" value="NZ_JBHUHR010000022.1"/>
</dbReference>
<organism evidence="1 2">
    <name type="scientific">Belliella marina</name>
    <dbReference type="NCBI Taxonomy" id="1644146"/>
    <lineage>
        <taxon>Bacteria</taxon>
        <taxon>Pseudomonadati</taxon>
        <taxon>Bacteroidota</taxon>
        <taxon>Cytophagia</taxon>
        <taxon>Cytophagales</taxon>
        <taxon>Cyclobacteriaceae</taxon>
        <taxon>Belliella</taxon>
    </lineage>
</organism>
<gene>
    <name evidence="1" type="ORF">ACFSKL_08385</name>
</gene>
<reference evidence="2" key="1">
    <citation type="journal article" date="2019" name="Int. J. Syst. Evol. Microbiol.">
        <title>The Global Catalogue of Microorganisms (GCM) 10K type strain sequencing project: providing services to taxonomists for standard genome sequencing and annotation.</title>
        <authorList>
            <consortium name="The Broad Institute Genomics Platform"/>
            <consortium name="The Broad Institute Genome Sequencing Center for Infectious Disease"/>
            <person name="Wu L."/>
            <person name="Ma J."/>
        </authorList>
    </citation>
    <scope>NUCLEOTIDE SEQUENCE [LARGE SCALE GENOMIC DNA]</scope>
    <source>
        <strain evidence="2">CGMCC 1.15180</strain>
    </source>
</reference>
<accession>A0ABW4VJA7</accession>
<dbReference type="EMBL" id="JBHUHR010000022">
    <property type="protein sequence ID" value="MFD2034803.1"/>
    <property type="molecule type" value="Genomic_DNA"/>
</dbReference>
<protein>
    <submittedName>
        <fullName evidence="1">Uncharacterized protein</fullName>
    </submittedName>
</protein>